<sequence>MTLGSFEGHQLPGLFTQIAPFFLEHYFFKRGNSSTSPNHVQQSVPVPMDVPVPTEPRVILPSDSPMVVDEESCKSY</sequence>
<accession>A0A0K0EUX4</accession>
<dbReference type="Proteomes" id="UP000035680">
    <property type="component" value="Unassembled WGS sequence"/>
</dbReference>
<reference evidence="2" key="2">
    <citation type="submission" date="2015-08" db="UniProtKB">
        <authorList>
            <consortium name="WormBaseParasite"/>
        </authorList>
    </citation>
    <scope>IDENTIFICATION</scope>
</reference>
<dbReference type="WBParaSite" id="SVE_0032000.1">
    <property type="protein sequence ID" value="SVE_0032000.1"/>
    <property type="gene ID" value="SVE_0032000"/>
</dbReference>
<reference evidence="1" key="1">
    <citation type="submission" date="2014-07" db="EMBL/GenBank/DDBJ databases">
        <authorList>
            <person name="Martin A.A"/>
            <person name="De Silva N."/>
        </authorList>
    </citation>
    <scope>NUCLEOTIDE SEQUENCE</scope>
</reference>
<dbReference type="AlphaFoldDB" id="A0A0K0EUX4"/>
<organism evidence="1 2">
    <name type="scientific">Strongyloides venezuelensis</name>
    <name type="common">Threadworm</name>
    <dbReference type="NCBI Taxonomy" id="75913"/>
    <lineage>
        <taxon>Eukaryota</taxon>
        <taxon>Metazoa</taxon>
        <taxon>Ecdysozoa</taxon>
        <taxon>Nematoda</taxon>
        <taxon>Chromadorea</taxon>
        <taxon>Rhabditida</taxon>
        <taxon>Tylenchina</taxon>
        <taxon>Panagrolaimomorpha</taxon>
        <taxon>Strongyloidoidea</taxon>
        <taxon>Strongyloididae</taxon>
        <taxon>Strongyloides</taxon>
    </lineage>
</organism>
<name>A0A0K0EUX4_STRVS</name>
<evidence type="ECO:0000313" key="2">
    <source>
        <dbReference type="WBParaSite" id="SVE_0032000.1"/>
    </source>
</evidence>
<keyword evidence="1" id="KW-1185">Reference proteome</keyword>
<proteinExistence type="predicted"/>
<protein>
    <submittedName>
        <fullName evidence="2">Ovule protein</fullName>
    </submittedName>
</protein>
<evidence type="ECO:0000313" key="1">
    <source>
        <dbReference type="Proteomes" id="UP000035680"/>
    </source>
</evidence>